<reference evidence="2" key="1">
    <citation type="submission" date="2020-01" db="EMBL/GenBank/DDBJ databases">
        <title>Sphingomonas sp. strain CSW-10.</title>
        <authorList>
            <person name="Chen W.-M."/>
        </authorList>
    </citation>
    <scope>NUCLEOTIDE SEQUENCE [LARGE SCALE GENOMIC DNA]</scope>
    <source>
        <strain evidence="2">NST-5</strain>
    </source>
</reference>
<dbReference type="PROSITE" id="PS51257">
    <property type="entry name" value="PROKAR_LIPOPROTEIN"/>
    <property type="match status" value="1"/>
</dbReference>
<evidence type="ECO:0008006" key="3">
    <source>
        <dbReference type="Google" id="ProtNLM"/>
    </source>
</evidence>
<organism evidence="1 2">
    <name type="scientific">Flavobacterium ichthyis</name>
    <dbReference type="NCBI Taxonomy" id="2698827"/>
    <lineage>
        <taxon>Bacteria</taxon>
        <taxon>Pseudomonadati</taxon>
        <taxon>Bacteroidota</taxon>
        <taxon>Flavobacteriia</taxon>
        <taxon>Flavobacteriales</taxon>
        <taxon>Flavobacteriaceae</taxon>
        <taxon>Flavobacterium</taxon>
    </lineage>
</organism>
<evidence type="ECO:0000313" key="1">
    <source>
        <dbReference type="EMBL" id="NBL64648.1"/>
    </source>
</evidence>
<dbReference type="EMBL" id="JAABLM010000005">
    <property type="protein sequence ID" value="NBL64648.1"/>
    <property type="molecule type" value="Genomic_DNA"/>
</dbReference>
<gene>
    <name evidence="1" type="ORF">GV828_05475</name>
</gene>
<name>A0ABW9ZD11_9FLAO</name>
<protein>
    <recommendedName>
        <fullName evidence="3">Lipoprotein</fullName>
    </recommendedName>
</protein>
<accession>A0ABW9ZD11</accession>
<sequence length="213" mass="24381">MKFSQTIVAIFLISITVTSCSKKYSLQKSSTVTETTFKQDSLAFELCKIYGFDQGIRDFNLKVDRRELMPKIDSLSFDRIVSFLQKNGYPNKALVGEKNLKQECVVAAFTAVLLHNPHRLVNEQKYFDLFLNEVKKGSIDASFLATILDKYYWAKSKNKKTRRVFYGSQFGKPCIQTKVETNQARMEIGLAPLEDDGFVDCGNEELNMPNKRN</sequence>
<evidence type="ECO:0000313" key="2">
    <source>
        <dbReference type="Proteomes" id="UP000798602"/>
    </source>
</evidence>
<dbReference type="RefSeq" id="WP_166536473.1">
    <property type="nucleotide sequence ID" value="NZ_JAABLM010000005.1"/>
</dbReference>
<keyword evidence="2" id="KW-1185">Reference proteome</keyword>
<dbReference type="Proteomes" id="UP000798602">
    <property type="component" value="Unassembled WGS sequence"/>
</dbReference>
<comment type="caution">
    <text evidence="1">The sequence shown here is derived from an EMBL/GenBank/DDBJ whole genome shotgun (WGS) entry which is preliminary data.</text>
</comment>
<proteinExistence type="predicted"/>